<evidence type="ECO:0000313" key="2">
    <source>
        <dbReference type="Proteomes" id="UP000719412"/>
    </source>
</evidence>
<reference evidence="1" key="1">
    <citation type="journal article" date="2020" name="J Insects Food Feed">
        <title>The yellow mealworm (Tenebrio molitor) genome: a resource for the emerging insects as food and feed industry.</title>
        <authorList>
            <person name="Eriksson T."/>
            <person name="Andere A."/>
            <person name="Kelstrup H."/>
            <person name="Emery V."/>
            <person name="Picard C."/>
        </authorList>
    </citation>
    <scope>NUCLEOTIDE SEQUENCE</scope>
    <source>
        <strain evidence="1">Stoneville</strain>
        <tissue evidence="1">Whole head</tissue>
    </source>
</reference>
<dbReference type="AlphaFoldDB" id="A0A8J6LE71"/>
<name>A0A8J6LE71_TENMO</name>
<dbReference type="EMBL" id="JABDTM020018540">
    <property type="protein sequence ID" value="KAH0817955.1"/>
    <property type="molecule type" value="Genomic_DNA"/>
</dbReference>
<dbReference type="Proteomes" id="UP000719412">
    <property type="component" value="Unassembled WGS sequence"/>
</dbReference>
<evidence type="ECO:0000313" key="1">
    <source>
        <dbReference type="EMBL" id="KAH0817955.1"/>
    </source>
</evidence>
<comment type="caution">
    <text evidence="1">The sequence shown here is derived from an EMBL/GenBank/DDBJ whole genome shotgun (WGS) entry which is preliminary data.</text>
</comment>
<reference evidence="1" key="2">
    <citation type="submission" date="2021-08" db="EMBL/GenBank/DDBJ databases">
        <authorList>
            <person name="Eriksson T."/>
        </authorList>
    </citation>
    <scope>NUCLEOTIDE SEQUENCE</scope>
    <source>
        <strain evidence="1">Stoneville</strain>
        <tissue evidence="1">Whole head</tissue>
    </source>
</reference>
<keyword evidence="2" id="KW-1185">Reference proteome</keyword>
<protein>
    <submittedName>
        <fullName evidence="1">Uncharacterized protein</fullName>
    </submittedName>
</protein>
<sequence length="115" mass="13077">MQKTRSQHEEMKMQVRTPSKCRSSVTGQVAYTDNYWIHLQLADEAMETRWSLWTRVRGTEVGRAVRFARALQLVASATSYVVRNGGYTQCSSLPLSPSPTERCIDYNICITLAVM</sequence>
<organism evidence="1 2">
    <name type="scientific">Tenebrio molitor</name>
    <name type="common">Yellow mealworm beetle</name>
    <dbReference type="NCBI Taxonomy" id="7067"/>
    <lineage>
        <taxon>Eukaryota</taxon>
        <taxon>Metazoa</taxon>
        <taxon>Ecdysozoa</taxon>
        <taxon>Arthropoda</taxon>
        <taxon>Hexapoda</taxon>
        <taxon>Insecta</taxon>
        <taxon>Pterygota</taxon>
        <taxon>Neoptera</taxon>
        <taxon>Endopterygota</taxon>
        <taxon>Coleoptera</taxon>
        <taxon>Polyphaga</taxon>
        <taxon>Cucujiformia</taxon>
        <taxon>Tenebrionidae</taxon>
        <taxon>Tenebrio</taxon>
    </lineage>
</organism>
<proteinExistence type="predicted"/>
<gene>
    <name evidence="1" type="ORF">GEV33_004835</name>
</gene>
<accession>A0A8J6LE71</accession>